<feature type="domain" description="C3H1-type" evidence="3">
    <location>
        <begin position="379"/>
        <end position="407"/>
    </location>
</feature>
<gene>
    <name evidence="4" type="ORF">B0H15DRAFT_806756</name>
</gene>
<evidence type="ECO:0000259" key="3">
    <source>
        <dbReference type="PROSITE" id="PS50103"/>
    </source>
</evidence>
<organism evidence="4 5">
    <name type="scientific">Mycena belliarum</name>
    <dbReference type="NCBI Taxonomy" id="1033014"/>
    <lineage>
        <taxon>Eukaryota</taxon>
        <taxon>Fungi</taxon>
        <taxon>Dikarya</taxon>
        <taxon>Basidiomycota</taxon>
        <taxon>Agaricomycotina</taxon>
        <taxon>Agaricomycetes</taxon>
        <taxon>Agaricomycetidae</taxon>
        <taxon>Agaricales</taxon>
        <taxon>Marasmiineae</taxon>
        <taxon>Mycenaceae</taxon>
        <taxon>Mycena</taxon>
    </lineage>
</organism>
<keyword evidence="1" id="KW-0863">Zinc-finger</keyword>
<name>A0AAD6TT51_9AGAR</name>
<evidence type="ECO:0000256" key="2">
    <source>
        <dbReference type="SAM" id="MobiDB-lite"/>
    </source>
</evidence>
<evidence type="ECO:0000256" key="1">
    <source>
        <dbReference type="PROSITE-ProRule" id="PRU00723"/>
    </source>
</evidence>
<dbReference type="AlphaFoldDB" id="A0AAD6TT51"/>
<feature type="zinc finger region" description="C3H1-type" evidence="1">
    <location>
        <begin position="379"/>
        <end position="407"/>
    </location>
</feature>
<feature type="region of interest" description="Disordered" evidence="2">
    <location>
        <begin position="82"/>
        <end position="155"/>
    </location>
</feature>
<protein>
    <recommendedName>
        <fullName evidence="3">C3H1-type domain-containing protein</fullName>
    </recommendedName>
</protein>
<keyword evidence="5" id="KW-1185">Reference proteome</keyword>
<dbReference type="GO" id="GO:0008270">
    <property type="term" value="F:zinc ion binding"/>
    <property type="evidence" value="ECO:0007669"/>
    <property type="project" value="UniProtKB-KW"/>
</dbReference>
<keyword evidence="1" id="KW-0479">Metal-binding</keyword>
<reference evidence="4" key="1">
    <citation type="submission" date="2023-03" db="EMBL/GenBank/DDBJ databases">
        <title>Massive genome expansion in bonnet fungi (Mycena s.s.) driven by repeated elements and novel gene families across ecological guilds.</title>
        <authorList>
            <consortium name="Lawrence Berkeley National Laboratory"/>
            <person name="Harder C.B."/>
            <person name="Miyauchi S."/>
            <person name="Viragh M."/>
            <person name="Kuo A."/>
            <person name="Thoen E."/>
            <person name="Andreopoulos B."/>
            <person name="Lu D."/>
            <person name="Skrede I."/>
            <person name="Drula E."/>
            <person name="Henrissat B."/>
            <person name="Morin E."/>
            <person name="Kohler A."/>
            <person name="Barry K."/>
            <person name="LaButti K."/>
            <person name="Morin E."/>
            <person name="Salamov A."/>
            <person name="Lipzen A."/>
            <person name="Mereny Z."/>
            <person name="Hegedus B."/>
            <person name="Baldrian P."/>
            <person name="Stursova M."/>
            <person name="Weitz H."/>
            <person name="Taylor A."/>
            <person name="Grigoriev I.V."/>
            <person name="Nagy L.G."/>
            <person name="Martin F."/>
            <person name="Kauserud H."/>
        </authorList>
    </citation>
    <scope>NUCLEOTIDE SEQUENCE</scope>
    <source>
        <strain evidence="4">CBHHK173m</strain>
    </source>
</reference>
<feature type="compositionally biased region" description="Low complexity" evidence="2">
    <location>
        <begin position="364"/>
        <end position="378"/>
    </location>
</feature>
<accession>A0AAD6TT51</accession>
<feature type="region of interest" description="Disordered" evidence="2">
    <location>
        <begin position="1"/>
        <end position="24"/>
    </location>
</feature>
<feature type="compositionally biased region" description="Polar residues" evidence="2">
    <location>
        <begin position="1"/>
        <end position="11"/>
    </location>
</feature>
<sequence>MSGNGTDSASTPTPPGLEGQPDVTKKCAEIVQQFRDGRITKIIASTKIMQTIPTAFVEGSTGEQGAQAYLEILDTVEKQLSAAAQRGSNSGAPRGDGGGDEREGSRSPSPHGDNRGGHSPPRSPPADDRRRQNGRRGRSPSPDGDTHGSGSKRQRVDDTLLPWVVEDFIVEQELSPGLQRTRLMLMEFRKDPKYVLGTILDSARHVSFPESEWTAIVKGQSIDLNKVISHQFSIQHDRRQSESLGDGVQLVFGSAAPTKTVTTQSDWITAWGKAAEALLLVFPHRRRELDSYRQYISDLFASAGEHVHERVILLDRKLRNEVAGRRDLELSSFAQFGHWERSFLSDHGAGFLESRQKAKGPAGRGSTDAGGASSGSASKKNSEPCKRFNEERCPSSKSQCRYTHVCSRCKRGHHPITKCDRPAAIPE</sequence>
<evidence type="ECO:0000313" key="5">
    <source>
        <dbReference type="Proteomes" id="UP001222325"/>
    </source>
</evidence>
<feature type="region of interest" description="Disordered" evidence="2">
    <location>
        <begin position="354"/>
        <end position="401"/>
    </location>
</feature>
<dbReference type="Proteomes" id="UP001222325">
    <property type="component" value="Unassembled WGS sequence"/>
</dbReference>
<comment type="caution">
    <text evidence="4">The sequence shown here is derived from an EMBL/GenBank/DDBJ whole genome shotgun (WGS) entry which is preliminary data.</text>
</comment>
<dbReference type="EMBL" id="JARJCN010000114">
    <property type="protein sequence ID" value="KAJ7073441.1"/>
    <property type="molecule type" value="Genomic_DNA"/>
</dbReference>
<proteinExistence type="predicted"/>
<dbReference type="InterPro" id="IPR000571">
    <property type="entry name" value="Znf_CCCH"/>
</dbReference>
<feature type="compositionally biased region" description="Basic and acidic residues" evidence="2">
    <location>
        <begin position="380"/>
        <end position="394"/>
    </location>
</feature>
<dbReference type="PROSITE" id="PS50103">
    <property type="entry name" value="ZF_C3H1"/>
    <property type="match status" value="1"/>
</dbReference>
<evidence type="ECO:0000313" key="4">
    <source>
        <dbReference type="EMBL" id="KAJ7073441.1"/>
    </source>
</evidence>
<keyword evidence="1" id="KW-0862">Zinc</keyword>